<organism evidence="2 3">
    <name type="scientific">Paenibacillus agricola</name>
    <dbReference type="NCBI Taxonomy" id="2716264"/>
    <lineage>
        <taxon>Bacteria</taxon>
        <taxon>Bacillati</taxon>
        <taxon>Bacillota</taxon>
        <taxon>Bacilli</taxon>
        <taxon>Bacillales</taxon>
        <taxon>Paenibacillaceae</taxon>
        <taxon>Paenibacillus</taxon>
    </lineage>
</organism>
<sequence length="109" mass="12443">MGEYKHYIRINENSLIIKRFSSAFEQPEGGDICVNEDGGRHYNDPVTNERGQYDRQWIYEEDGPRSQTDLDAEWDTRPPAPPTPEQVSEQRIADLEMAIADIFANGGVI</sequence>
<dbReference type="EMBL" id="JAAOIW010000005">
    <property type="protein sequence ID" value="NHN31119.1"/>
    <property type="molecule type" value="Genomic_DNA"/>
</dbReference>
<feature type="region of interest" description="Disordered" evidence="1">
    <location>
        <begin position="61"/>
        <end position="87"/>
    </location>
</feature>
<keyword evidence="3" id="KW-1185">Reference proteome</keyword>
<dbReference type="Proteomes" id="UP001165962">
    <property type="component" value="Unassembled WGS sequence"/>
</dbReference>
<gene>
    <name evidence="2" type="ORF">G9U52_14870</name>
</gene>
<comment type="caution">
    <text evidence="2">The sequence shown here is derived from an EMBL/GenBank/DDBJ whole genome shotgun (WGS) entry which is preliminary data.</text>
</comment>
<proteinExistence type="predicted"/>
<evidence type="ECO:0000256" key="1">
    <source>
        <dbReference type="SAM" id="MobiDB-lite"/>
    </source>
</evidence>
<protein>
    <submittedName>
        <fullName evidence="2">Uncharacterized protein</fullName>
    </submittedName>
</protein>
<evidence type="ECO:0000313" key="3">
    <source>
        <dbReference type="Proteomes" id="UP001165962"/>
    </source>
</evidence>
<name>A0ABX0JAB5_9BACL</name>
<evidence type="ECO:0000313" key="2">
    <source>
        <dbReference type="EMBL" id="NHN31119.1"/>
    </source>
</evidence>
<reference evidence="2" key="1">
    <citation type="submission" date="2020-03" db="EMBL/GenBank/DDBJ databases">
        <title>Draft sequencing of Paenibacilllus sp. S3N08.</title>
        <authorList>
            <person name="Kim D.-U."/>
        </authorList>
    </citation>
    <scope>NUCLEOTIDE SEQUENCE</scope>
    <source>
        <strain evidence="2">S3N08</strain>
    </source>
</reference>
<accession>A0ABX0JAB5</accession>